<dbReference type="AlphaFoldDB" id="L0DP92"/>
<dbReference type="Proteomes" id="UP000010798">
    <property type="component" value="Chromosome"/>
</dbReference>
<feature type="compositionally biased region" description="Basic and acidic residues" evidence="1">
    <location>
        <begin position="1"/>
        <end position="17"/>
    </location>
</feature>
<dbReference type="KEGG" id="saci:Sinac_7022"/>
<keyword evidence="3" id="KW-1185">Reference proteome</keyword>
<protein>
    <submittedName>
        <fullName evidence="2">Uncharacterized protein</fullName>
    </submittedName>
</protein>
<organism evidence="2 3">
    <name type="scientific">Singulisphaera acidiphila (strain ATCC BAA-1392 / DSM 18658 / VKM B-2454 / MOB10)</name>
    <dbReference type="NCBI Taxonomy" id="886293"/>
    <lineage>
        <taxon>Bacteria</taxon>
        <taxon>Pseudomonadati</taxon>
        <taxon>Planctomycetota</taxon>
        <taxon>Planctomycetia</taxon>
        <taxon>Isosphaerales</taxon>
        <taxon>Isosphaeraceae</taxon>
        <taxon>Singulisphaera</taxon>
    </lineage>
</organism>
<sequence length="97" mass="10476">MRDGELFEVGRPKHGTDPSESGNMVGLGRLSSRIELLPLLIGPDPNLAEGLTHDAIKGRYRRFSGPALLTLGRGIIGNYHCVLSFLGTYLGAIVNCR</sequence>
<feature type="region of interest" description="Disordered" evidence="1">
    <location>
        <begin position="1"/>
        <end position="24"/>
    </location>
</feature>
<dbReference type="HOGENOM" id="CLU_2345154_0_0_0"/>
<proteinExistence type="predicted"/>
<gene>
    <name evidence="2" type="ordered locus">Sinac_7022</name>
</gene>
<reference evidence="2 3" key="1">
    <citation type="submission" date="2012-02" db="EMBL/GenBank/DDBJ databases">
        <title>Complete sequence of chromosome of Singulisphaera acidiphila DSM 18658.</title>
        <authorList>
            <consortium name="US DOE Joint Genome Institute (JGI-PGF)"/>
            <person name="Lucas S."/>
            <person name="Copeland A."/>
            <person name="Lapidus A."/>
            <person name="Glavina del Rio T."/>
            <person name="Dalin E."/>
            <person name="Tice H."/>
            <person name="Bruce D."/>
            <person name="Goodwin L."/>
            <person name="Pitluck S."/>
            <person name="Peters L."/>
            <person name="Ovchinnikova G."/>
            <person name="Chertkov O."/>
            <person name="Kyrpides N."/>
            <person name="Mavromatis K."/>
            <person name="Ivanova N."/>
            <person name="Brettin T."/>
            <person name="Detter J.C."/>
            <person name="Han C."/>
            <person name="Larimer F."/>
            <person name="Land M."/>
            <person name="Hauser L."/>
            <person name="Markowitz V."/>
            <person name="Cheng J.-F."/>
            <person name="Hugenholtz P."/>
            <person name="Woyke T."/>
            <person name="Wu D."/>
            <person name="Tindall B."/>
            <person name="Pomrenke H."/>
            <person name="Brambilla E."/>
            <person name="Klenk H.-P."/>
            <person name="Eisen J.A."/>
        </authorList>
    </citation>
    <scope>NUCLEOTIDE SEQUENCE [LARGE SCALE GENOMIC DNA]</scope>
    <source>
        <strain evidence="3">ATCC BAA-1392 / DSM 18658 / VKM B-2454 / MOB10</strain>
    </source>
</reference>
<evidence type="ECO:0000313" key="2">
    <source>
        <dbReference type="EMBL" id="AGA31077.1"/>
    </source>
</evidence>
<dbReference type="EMBL" id="CP003364">
    <property type="protein sequence ID" value="AGA31077.1"/>
    <property type="molecule type" value="Genomic_DNA"/>
</dbReference>
<accession>L0DP92</accession>
<dbReference type="STRING" id="886293.Sinac_7022"/>
<evidence type="ECO:0000256" key="1">
    <source>
        <dbReference type="SAM" id="MobiDB-lite"/>
    </source>
</evidence>
<name>L0DP92_SINAD</name>
<evidence type="ECO:0000313" key="3">
    <source>
        <dbReference type="Proteomes" id="UP000010798"/>
    </source>
</evidence>